<reference evidence="2" key="1">
    <citation type="journal article" date="2019" name="Int. J. Syst. Evol. Microbiol.">
        <title>The Global Catalogue of Microorganisms (GCM) 10K type strain sequencing project: providing services to taxonomists for standard genome sequencing and annotation.</title>
        <authorList>
            <consortium name="The Broad Institute Genomics Platform"/>
            <consortium name="The Broad Institute Genome Sequencing Center for Infectious Disease"/>
            <person name="Wu L."/>
            <person name="Ma J."/>
        </authorList>
    </citation>
    <scope>NUCLEOTIDE SEQUENCE [LARGE SCALE GENOMIC DNA]</scope>
    <source>
        <strain evidence="2">CCUG 70865</strain>
    </source>
</reference>
<gene>
    <name evidence="1" type="ORF">ACFSC2_15650</name>
</gene>
<evidence type="ECO:0000313" key="1">
    <source>
        <dbReference type="EMBL" id="MFD1604176.1"/>
    </source>
</evidence>
<dbReference type="Proteomes" id="UP001597138">
    <property type="component" value="Unassembled WGS sequence"/>
</dbReference>
<organism evidence="1 2">
    <name type="scientific">Flavobacterium artemisiae</name>
    <dbReference type="NCBI Taxonomy" id="2126556"/>
    <lineage>
        <taxon>Bacteria</taxon>
        <taxon>Pseudomonadati</taxon>
        <taxon>Bacteroidota</taxon>
        <taxon>Flavobacteriia</taxon>
        <taxon>Flavobacteriales</taxon>
        <taxon>Flavobacteriaceae</taxon>
        <taxon>Flavobacterium</taxon>
    </lineage>
</organism>
<evidence type="ECO:0000313" key="2">
    <source>
        <dbReference type="Proteomes" id="UP001597138"/>
    </source>
</evidence>
<dbReference type="RefSeq" id="WP_379814444.1">
    <property type="nucleotide sequence ID" value="NZ_JBHUDZ010000012.1"/>
</dbReference>
<sequence>MKTSILKSKIKRNNLGEYAGDYFRDDTSQIVSFLNKEGKSALFGIQREDGIYTIIGEKSVYYSTVSGKTGEISLSEFSEILHHNVMQKGKGGDFEFLQINDQRDLLWLYNQKAMNALWNIILWINQ</sequence>
<dbReference type="EMBL" id="JBHUDZ010000012">
    <property type="protein sequence ID" value="MFD1604176.1"/>
    <property type="molecule type" value="Genomic_DNA"/>
</dbReference>
<protein>
    <submittedName>
        <fullName evidence="1">Uncharacterized protein</fullName>
    </submittedName>
</protein>
<accession>A0ABW4HFN6</accession>
<proteinExistence type="predicted"/>
<keyword evidence="2" id="KW-1185">Reference proteome</keyword>
<comment type="caution">
    <text evidence="1">The sequence shown here is derived from an EMBL/GenBank/DDBJ whole genome shotgun (WGS) entry which is preliminary data.</text>
</comment>
<name>A0ABW4HFN6_9FLAO</name>